<accession>A0AAP2FML8</accession>
<dbReference type="PANTHER" id="PTHR30118">
    <property type="entry name" value="HTH-TYPE TRANSCRIPTIONAL REGULATOR LEUO-RELATED"/>
    <property type="match status" value="1"/>
</dbReference>
<gene>
    <name evidence="7" type="ORF">J7S78_30785</name>
</gene>
<evidence type="ECO:0000256" key="3">
    <source>
        <dbReference type="ARBA" id="ARBA00023125"/>
    </source>
</evidence>
<organism evidence="7 8">
    <name type="scientific">Klebsiella oxytoca</name>
    <dbReference type="NCBI Taxonomy" id="571"/>
    <lineage>
        <taxon>Bacteria</taxon>
        <taxon>Pseudomonadati</taxon>
        <taxon>Pseudomonadota</taxon>
        <taxon>Gammaproteobacteria</taxon>
        <taxon>Enterobacterales</taxon>
        <taxon>Enterobacteriaceae</taxon>
        <taxon>Klebsiella/Raoultella group</taxon>
        <taxon>Klebsiella</taxon>
    </lineage>
</organism>
<comment type="similarity">
    <text evidence="1">Belongs to the LysR transcriptional regulatory family.</text>
</comment>
<dbReference type="SUPFAM" id="SSF46785">
    <property type="entry name" value="Winged helix' DNA-binding domain"/>
    <property type="match status" value="1"/>
</dbReference>
<dbReference type="PROSITE" id="PS50931">
    <property type="entry name" value="HTH_LYSR"/>
    <property type="match status" value="1"/>
</dbReference>
<evidence type="ECO:0000256" key="5">
    <source>
        <dbReference type="SAM" id="Phobius"/>
    </source>
</evidence>
<keyword evidence="5" id="KW-1133">Transmembrane helix</keyword>
<dbReference type="SUPFAM" id="SSF53850">
    <property type="entry name" value="Periplasmic binding protein-like II"/>
    <property type="match status" value="1"/>
</dbReference>
<dbReference type="AlphaFoldDB" id="A0AAP2FML8"/>
<dbReference type="PANTHER" id="PTHR30118:SF15">
    <property type="entry name" value="TRANSCRIPTIONAL REGULATORY PROTEIN"/>
    <property type="match status" value="1"/>
</dbReference>
<dbReference type="EMBL" id="JAGKON010000054">
    <property type="protein sequence ID" value="MBQ0604180.1"/>
    <property type="molecule type" value="Genomic_DNA"/>
</dbReference>
<proteinExistence type="inferred from homology"/>
<dbReference type="InterPro" id="IPR000847">
    <property type="entry name" value="LysR_HTH_N"/>
</dbReference>
<keyword evidence="4" id="KW-0804">Transcription</keyword>
<evidence type="ECO:0000256" key="1">
    <source>
        <dbReference type="ARBA" id="ARBA00009437"/>
    </source>
</evidence>
<keyword evidence="8" id="KW-1185">Reference proteome</keyword>
<dbReference type="Pfam" id="PF00126">
    <property type="entry name" value="HTH_1"/>
    <property type="match status" value="1"/>
</dbReference>
<comment type="caution">
    <text evidence="7">The sequence shown here is derived from an EMBL/GenBank/DDBJ whole genome shotgun (WGS) entry which is preliminary data.</text>
</comment>
<keyword evidence="3" id="KW-0238">DNA-binding</keyword>
<evidence type="ECO:0000313" key="7">
    <source>
        <dbReference type="EMBL" id="MBQ0604180.1"/>
    </source>
</evidence>
<evidence type="ECO:0000259" key="6">
    <source>
        <dbReference type="PROSITE" id="PS50931"/>
    </source>
</evidence>
<evidence type="ECO:0000313" key="8">
    <source>
        <dbReference type="Proteomes" id="UP000673434"/>
    </source>
</evidence>
<dbReference type="InterPro" id="IPR036388">
    <property type="entry name" value="WH-like_DNA-bd_sf"/>
</dbReference>
<name>A0AAP2FML8_KLEOX</name>
<dbReference type="GO" id="GO:0003700">
    <property type="term" value="F:DNA-binding transcription factor activity"/>
    <property type="evidence" value="ECO:0007669"/>
    <property type="project" value="InterPro"/>
</dbReference>
<dbReference type="RefSeq" id="WP_016809919.1">
    <property type="nucleotide sequence ID" value="NZ_CABGTQ010000008.1"/>
</dbReference>
<reference evidence="7 8" key="1">
    <citation type="submission" date="2021-03" db="EMBL/GenBank/DDBJ databases">
        <authorList>
            <person name="Stanton E."/>
        </authorList>
    </citation>
    <scope>NUCLEOTIDE SEQUENCE [LARGE SCALE GENOMIC DNA]</scope>
    <source>
        <strain evidence="7 8">2020EL-00037</strain>
    </source>
</reference>
<feature type="transmembrane region" description="Helical" evidence="5">
    <location>
        <begin position="232"/>
        <end position="253"/>
    </location>
</feature>
<protein>
    <submittedName>
        <fullName evidence="7">LysR family transcriptional regulator</fullName>
    </submittedName>
</protein>
<dbReference type="Proteomes" id="UP000673434">
    <property type="component" value="Unassembled WGS sequence"/>
</dbReference>
<dbReference type="InterPro" id="IPR036390">
    <property type="entry name" value="WH_DNA-bd_sf"/>
</dbReference>
<dbReference type="InterPro" id="IPR050389">
    <property type="entry name" value="LysR-type_TF"/>
</dbReference>
<dbReference type="GO" id="GO:0003677">
    <property type="term" value="F:DNA binding"/>
    <property type="evidence" value="ECO:0007669"/>
    <property type="project" value="UniProtKB-KW"/>
</dbReference>
<keyword evidence="5" id="KW-0812">Transmembrane</keyword>
<dbReference type="Gene3D" id="1.10.10.10">
    <property type="entry name" value="Winged helix-like DNA-binding domain superfamily/Winged helix DNA-binding domain"/>
    <property type="match status" value="1"/>
</dbReference>
<evidence type="ECO:0000256" key="2">
    <source>
        <dbReference type="ARBA" id="ARBA00023015"/>
    </source>
</evidence>
<evidence type="ECO:0000256" key="4">
    <source>
        <dbReference type="ARBA" id="ARBA00023163"/>
    </source>
</evidence>
<dbReference type="Gene3D" id="3.40.190.10">
    <property type="entry name" value="Periplasmic binding protein-like II"/>
    <property type="match status" value="2"/>
</dbReference>
<keyword evidence="5" id="KW-0472">Membrane</keyword>
<feature type="domain" description="HTH lysR-type" evidence="6">
    <location>
        <begin position="4"/>
        <end position="61"/>
    </location>
</feature>
<sequence>MSKLNYNFIRIFISIVEHKNMARAAEQLDMLPGSVSYAVAQLRKHYNDPLFVRNKSGIEPTALAQQIYHLFKEAEINIEHGFNCLTNQKGNINIIVNAPQAAELFIMKKLIDLDYFSDSTMLIFPTFISSPHLRLQQLRSYKIDLDIGPALQDDIFINKIKLKKADYVLVTNKNNKLIFNEKTTLQNTPTPYDHIFSINWLNSVTMAEHNYLTQIGKSIAPEKPLIYRTESYLNIIILLSITNLTYVIPQYIYDFLLEFMPIKSMPFPHMAKDKYSIYAHFHRNNKKEESIRSIIDAFKPFDK</sequence>
<keyword evidence="2" id="KW-0805">Transcription regulation</keyword>